<dbReference type="InterPro" id="IPR036264">
    <property type="entry name" value="Bact_exopeptidase_dim_dom"/>
</dbReference>
<dbReference type="AlphaFoldDB" id="A0A0K2SH95"/>
<dbReference type="Pfam" id="PF07687">
    <property type="entry name" value="M20_dimer"/>
    <property type="match status" value="1"/>
</dbReference>
<dbReference type="PROSITE" id="PS00759">
    <property type="entry name" value="ARGE_DAPE_CPG2_2"/>
    <property type="match status" value="1"/>
</dbReference>
<dbReference type="STRING" id="1555112.LIP_0608"/>
<feature type="domain" description="Peptidase M20 dimerisation" evidence="12">
    <location>
        <begin position="196"/>
        <end position="309"/>
    </location>
</feature>
<comment type="similarity">
    <text evidence="4">Belongs to the peptidase M20A family.</text>
</comment>
<dbReference type="CDD" id="cd08659">
    <property type="entry name" value="M20_ArgE_DapE-like"/>
    <property type="match status" value="1"/>
</dbReference>
<dbReference type="EMBL" id="AP014924">
    <property type="protein sequence ID" value="BAS26465.1"/>
    <property type="molecule type" value="Genomic_DNA"/>
</dbReference>
<dbReference type="PANTHER" id="PTHR43808">
    <property type="entry name" value="ACETYLORNITHINE DEACETYLASE"/>
    <property type="match status" value="1"/>
</dbReference>
<evidence type="ECO:0000256" key="11">
    <source>
        <dbReference type="ARBA" id="ARBA00051301"/>
    </source>
</evidence>
<reference evidence="14" key="1">
    <citation type="submission" date="2015-07" db="EMBL/GenBank/DDBJ databases">
        <title>Complete genome sequence and phylogenetic analysis of Limnochorda pilosa.</title>
        <authorList>
            <person name="Watanabe M."/>
            <person name="Kojima H."/>
            <person name="Fukui M."/>
        </authorList>
    </citation>
    <scope>NUCLEOTIDE SEQUENCE [LARGE SCALE GENOMIC DNA]</scope>
    <source>
        <strain evidence="14">HC45</strain>
    </source>
</reference>
<dbReference type="InterPro" id="IPR011650">
    <property type="entry name" value="Peptidase_M20_dimer"/>
</dbReference>
<evidence type="ECO:0000256" key="1">
    <source>
        <dbReference type="ARBA" id="ARBA00001941"/>
    </source>
</evidence>
<dbReference type="PANTHER" id="PTHR43808:SF32">
    <property type="entry name" value="ARGE_DAPE-RELATED DEACYLASE"/>
    <property type="match status" value="1"/>
</dbReference>
<keyword evidence="14" id="KW-1185">Reference proteome</keyword>
<keyword evidence="7" id="KW-0479">Metal-binding</keyword>
<accession>A0A0K2SH95</accession>
<evidence type="ECO:0000256" key="2">
    <source>
        <dbReference type="ARBA" id="ARBA00001947"/>
    </source>
</evidence>
<reference evidence="14" key="2">
    <citation type="journal article" date="2016" name="Int. J. Syst. Evol. Microbiol.">
        <title>Complete genome sequence and cell structure of Limnochorda pilosa, a Gram-negative spore-former within the phylum Firmicutes.</title>
        <authorList>
            <person name="Watanabe M."/>
            <person name="Kojima H."/>
            <person name="Fukui M."/>
        </authorList>
    </citation>
    <scope>NUCLEOTIDE SEQUENCE [LARGE SCALE GENOMIC DNA]</scope>
    <source>
        <strain evidence="14">HC45</strain>
    </source>
</reference>
<sequence length="417" mass="45012">MEPKERALWARRAAEAVDEAEVIRLTRELVRIPSVYRPCDPEGNERRCALWVRDVLADLGLDPRVDEVAPGRPNVVADWSPSGQAGPTLLFEGHTDVVTAGDPSAWSHPPFGAELVDGRIYGRGANDMKGGLAAALAALRALKQAGLPLPGQVRLAALVDEEGMMEGVKTFIRAGLARDVDGAIICEPEQNEVCLTQKGAMRVDVRFAGRMAHGAMPDQGANPIPWAARFVERVAALEKEFRQELGRHPHLGPPTLTPTILQAPAGGEAQVNVVPGSARVALDIRTVPRQDHGLVRNRLEAILAGLQAEDRDCRASLEVLEERPWTETDPHETVVLAVEAACTLVGQPVVRGGVPGATDGTFLAAWADVPIVTLGPGNRYLPHQVDEYVEVDELVRAARIYAAAAVLFLTEPVNRER</sequence>
<comment type="pathway">
    <text evidence="3">Amino-acid biosynthesis; L-lysine biosynthesis via DAP pathway; LL-2,6-diaminopimelate from (S)-tetrahydrodipicolinate (succinylase route): step 3/3.</text>
</comment>
<comment type="catalytic activity">
    <reaction evidence="11">
        <text>N-succinyl-(2S,6S)-2,6-diaminopimelate + H2O = (2S,6S)-2,6-diaminopimelate + succinate</text>
        <dbReference type="Rhea" id="RHEA:22608"/>
        <dbReference type="ChEBI" id="CHEBI:15377"/>
        <dbReference type="ChEBI" id="CHEBI:30031"/>
        <dbReference type="ChEBI" id="CHEBI:57609"/>
        <dbReference type="ChEBI" id="CHEBI:58087"/>
        <dbReference type="EC" id="3.5.1.18"/>
    </reaction>
</comment>
<dbReference type="InterPro" id="IPR050072">
    <property type="entry name" value="Peptidase_M20A"/>
</dbReference>
<keyword evidence="8" id="KW-0378">Hydrolase</keyword>
<dbReference type="GO" id="GO:0046872">
    <property type="term" value="F:metal ion binding"/>
    <property type="evidence" value="ECO:0007669"/>
    <property type="project" value="UniProtKB-KW"/>
</dbReference>
<dbReference type="InterPro" id="IPR001261">
    <property type="entry name" value="ArgE/DapE_CS"/>
</dbReference>
<dbReference type="SUPFAM" id="SSF53187">
    <property type="entry name" value="Zn-dependent exopeptidases"/>
    <property type="match status" value="1"/>
</dbReference>
<evidence type="ECO:0000313" key="13">
    <source>
        <dbReference type="EMBL" id="BAS26465.1"/>
    </source>
</evidence>
<keyword evidence="9" id="KW-0862">Zinc</keyword>
<dbReference type="PATRIC" id="fig|1555112.3.peg.636"/>
<protein>
    <recommendedName>
        <fullName evidence="6">Probable succinyl-diaminopimelate desuccinylase</fullName>
        <ecNumber evidence="5">3.5.1.18</ecNumber>
    </recommendedName>
</protein>
<evidence type="ECO:0000313" key="14">
    <source>
        <dbReference type="Proteomes" id="UP000065807"/>
    </source>
</evidence>
<dbReference type="Pfam" id="PF01546">
    <property type="entry name" value="Peptidase_M20"/>
    <property type="match status" value="1"/>
</dbReference>
<evidence type="ECO:0000256" key="5">
    <source>
        <dbReference type="ARBA" id="ARBA00011921"/>
    </source>
</evidence>
<comment type="cofactor">
    <cofactor evidence="1">
        <name>Co(2+)</name>
        <dbReference type="ChEBI" id="CHEBI:48828"/>
    </cofactor>
</comment>
<evidence type="ECO:0000256" key="9">
    <source>
        <dbReference type="ARBA" id="ARBA00022833"/>
    </source>
</evidence>
<dbReference type="RefSeq" id="WP_068141418.1">
    <property type="nucleotide sequence ID" value="NZ_AP014924.1"/>
</dbReference>
<dbReference type="InterPro" id="IPR010182">
    <property type="entry name" value="ArgE/DapE"/>
</dbReference>
<dbReference type="PROSITE" id="PS00758">
    <property type="entry name" value="ARGE_DAPE_CPG2_1"/>
    <property type="match status" value="1"/>
</dbReference>
<name>A0A0K2SH95_LIMPI</name>
<evidence type="ECO:0000256" key="10">
    <source>
        <dbReference type="ARBA" id="ARBA00023285"/>
    </source>
</evidence>
<dbReference type="Gene3D" id="3.30.70.360">
    <property type="match status" value="1"/>
</dbReference>
<dbReference type="Proteomes" id="UP000065807">
    <property type="component" value="Chromosome"/>
</dbReference>
<gene>
    <name evidence="13" type="ORF">LIP_0608</name>
</gene>
<dbReference type="UniPathway" id="UPA00034">
    <property type="reaction ID" value="UER00021"/>
</dbReference>
<dbReference type="EC" id="3.5.1.18" evidence="5"/>
<dbReference type="NCBIfam" id="TIGR01910">
    <property type="entry name" value="DapE-ArgE"/>
    <property type="match status" value="1"/>
</dbReference>
<dbReference type="SUPFAM" id="SSF55031">
    <property type="entry name" value="Bacterial exopeptidase dimerisation domain"/>
    <property type="match status" value="1"/>
</dbReference>
<evidence type="ECO:0000256" key="7">
    <source>
        <dbReference type="ARBA" id="ARBA00022723"/>
    </source>
</evidence>
<evidence type="ECO:0000256" key="3">
    <source>
        <dbReference type="ARBA" id="ARBA00005130"/>
    </source>
</evidence>
<evidence type="ECO:0000256" key="8">
    <source>
        <dbReference type="ARBA" id="ARBA00022801"/>
    </source>
</evidence>
<evidence type="ECO:0000256" key="6">
    <source>
        <dbReference type="ARBA" id="ARBA00016853"/>
    </source>
</evidence>
<evidence type="ECO:0000256" key="4">
    <source>
        <dbReference type="ARBA" id="ARBA00006247"/>
    </source>
</evidence>
<keyword evidence="10" id="KW-0170">Cobalt</keyword>
<dbReference type="GO" id="GO:0009014">
    <property type="term" value="F:succinyl-diaminopimelate desuccinylase activity"/>
    <property type="evidence" value="ECO:0007669"/>
    <property type="project" value="UniProtKB-EC"/>
</dbReference>
<evidence type="ECO:0000259" key="12">
    <source>
        <dbReference type="Pfam" id="PF07687"/>
    </source>
</evidence>
<dbReference type="GO" id="GO:0009089">
    <property type="term" value="P:lysine biosynthetic process via diaminopimelate"/>
    <property type="evidence" value="ECO:0007669"/>
    <property type="project" value="UniProtKB-UniPathway"/>
</dbReference>
<comment type="cofactor">
    <cofactor evidence="2">
        <name>Zn(2+)</name>
        <dbReference type="ChEBI" id="CHEBI:29105"/>
    </cofactor>
</comment>
<organism evidence="13 14">
    <name type="scientific">Limnochorda pilosa</name>
    <dbReference type="NCBI Taxonomy" id="1555112"/>
    <lineage>
        <taxon>Bacteria</taxon>
        <taxon>Bacillati</taxon>
        <taxon>Bacillota</taxon>
        <taxon>Limnochordia</taxon>
        <taxon>Limnochordales</taxon>
        <taxon>Limnochordaceae</taxon>
        <taxon>Limnochorda</taxon>
    </lineage>
</organism>
<dbReference type="KEGG" id="lpil:LIP_0608"/>
<dbReference type="Gene3D" id="3.40.630.10">
    <property type="entry name" value="Zn peptidases"/>
    <property type="match status" value="2"/>
</dbReference>
<proteinExistence type="inferred from homology"/>
<dbReference type="OrthoDB" id="9792335at2"/>
<dbReference type="InterPro" id="IPR002933">
    <property type="entry name" value="Peptidase_M20"/>
</dbReference>